<dbReference type="SUPFAM" id="SSF64496">
    <property type="entry name" value="DNA-binding domain of intron-encoded endonucleases"/>
    <property type="match status" value="1"/>
</dbReference>
<dbReference type="InterPro" id="IPR010902">
    <property type="entry name" value="NUMOD4"/>
</dbReference>
<evidence type="ECO:0000313" key="3">
    <source>
        <dbReference type="Proteomes" id="UP000032250"/>
    </source>
</evidence>
<dbReference type="Pfam" id="PF07463">
    <property type="entry name" value="NUMOD4"/>
    <property type="match status" value="1"/>
</dbReference>
<protein>
    <recommendedName>
        <fullName evidence="1">NUMOD4 domain-containing protein</fullName>
    </recommendedName>
</protein>
<dbReference type="InterPro" id="IPR003647">
    <property type="entry name" value="Intron_nuc_1_rpt"/>
</dbReference>
<name>A0A0D1BQB1_CLOBO</name>
<dbReference type="SMART" id="SM00497">
    <property type="entry name" value="IENR1"/>
    <property type="match status" value="1"/>
</dbReference>
<dbReference type="PATRIC" id="fig|1379739.3.peg.3630"/>
<dbReference type="Gene3D" id="1.10.10.10">
    <property type="entry name" value="Winged helix-like DNA-binding domain superfamily/Winged helix DNA-binding domain"/>
    <property type="match status" value="1"/>
</dbReference>
<evidence type="ECO:0000259" key="1">
    <source>
        <dbReference type="Pfam" id="PF07463"/>
    </source>
</evidence>
<accession>A0A0D1BQB1</accession>
<evidence type="ECO:0000313" key="2">
    <source>
        <dbReference type="EMBL" id="KIS22027.1"/>
    </source>
</evidence>
<proteinExistence type="predicted"/>
<dbReference type="GO" id="GO:0016788">
    <property type="term" value="F:hydrolase activity, acting on ester bonds"/>
    <property type="evidence" value="ECO:0007669"/>
    <property type="project" value="InterPro"/>
</dbReference>
<dbReference type="HOGENOM" id="CLU_099810_0_1_9"/>
<sequence length="185" mass="21749">MNKENWKDIEGYKGLYQVSNLGRIKSVERKVKNAKGYRIVKSKILTDRIDKGGYKIIDLRNGKEKKTYKVHRLVALAFIPNPDNKPEVNHKQEDKKDLNCVSNLEWATSKENMNYGTINQRKAKRFSKKVYQYTLDNRLIKIWNSTKECKQEGFNSSHVADCCRGISKTHKGYRWSYEPIENKEE</sequence>
<dbReference type="Proteomes" id="UP000032250">
    <property type="component" value="Unassembled WGS sequence"/>
</dbReference>
<organism evidence="2 3">
    <name type="scientific">Clostridium botulinum B2 450</name>
    <dbReference type="NCBI Taxonomy" id="1379739"/>
    <lineage>
        <taxon>Bacteria</taxon>
        <taxon>Bacillati</taxon>
        <taxon>Bacillota</taxon>
        <taxon>Clostridia</taxon>
        <taxon>Eubacteriales</taxon>
        <taxon>Clostridiaceae</taxon>
        <taxon>Clostridium</taxon>
    </lineage>
</organism>
<dbReference type="AlphaFoldDB" id="A0A0D1BQB1"/>
<comment type="caution">
    <text evidence="2">The sequence shown here is derived from an EMBL/GenBank/DDBJ whole genome shotgun (WGS) entry which is preliminary data.</text>
</comment>
<dbReference type="InterPro" id="IPR044925">
    <property type="entry name" value="His-Me_finger_sf"/>
</dbReference>
<gene>
    <name evidence="2" type="ORF">N495_16180</name>
</gene>
<reference evidence="2 3" key="1">
    <citation type="submission" date="2014-06" db="EMBL/GenBank/DDBJ databases">
        <title>Genome characterization of distinct group I Clostridium botulinum lineages.</title>
        <authorList>
            <person name="Giordani F."/>
            <person name="Anselmo A."/>
            <person name="Fillo S."/>
            <person name="Palozzi A.M."/>
            <person name="Fortunato A."/>
            <person name="Gentile B."/>
            <person name="Ciammaruconi A."/>
            <person name="Anniballi F."/>
            <person name="De Medici D."/>
            <person name="Lista F."/>
        </authorList>
    </citation>
    <scope>NUCLEOTIDE SEQUENCE [LARGE SCALE GENOMIC DNA]</scope>
    <source>
        <strain evidence="2 3">B2 450</strain>
    </source>
</reference>
<dbReference type="InterPro" id="IPR036388">
    <property type="entry name" value="WH-like_DNA-bd_sf"/>
</dbReference>
<dbReference type="SUPFAM" id="SSF54060">
    <property type="entry name" value="His-Me finger endonucleases"/>
    <property type="match status" value="1"/>
</dbReference>
<feature type="domain" description="NUMOD4" evidence="1">
    <location>
        <begin position="4"/>
        <end position="60"/>
    </location>
</feature>
<dbReference type="RefSeq" id="WP_043032498.1">
    <property type="nucleotide sequence ID" value="NZ_JXSU01000008.1"/>
</dbReference>
<dbReference type="Gene3D" id="3.90.75.20">
    <property type="match status" value="1"/>
</dbReference>
<dbReference type="EMBL" id="JXSU01000008">
    <property type="protein sequence ID" value="KIS22027.1"/>
    <property type="molecule type" value="Genomic_DNA"/>
</dbReference>